<dbReference type="SMART" id="SM00823">
    <property type="entry name" value="PKS_PP"/>
    <property type="match status" value="1"/>
</dbReference>
<dbReference type="GO" id="GO:0044550">
    <property type="term" value="P:secondary metabolite biosynthetic process"/>
    <property type="evidence" value="ECO:0007669"/>
    <property type="project" value="UniProtKB-ARBA"/>
</dbReference>
<keyword evidence="4" id="KW-0436">Ligase</keyword>
<dbReference type="InterPro" id="IPR010080">
    <property type="entry name" value="Thioester_reductase-like_dom"/>
</dbReference>
<reference evidence="6 7" key="1">
    <citation type="submission" date="2015-12" db="EMBL/GenBank/DDBJ databases">
        <authorList>
            <person name="Shamseldin A."/>
            <person name="Moawad H."/>
            <person name="Abd El-Rahim W.M."/>
            <person name="Sadowsky M.J."/>
        </authorList>
    </citation>
    <scope>NUCLEOTIDE SEQUENCE [LARGE SCALE GENOMIC DNA]</scope>
    <source>
        <strain evidence="6 7">WF1</strain>
    </source>
</reference>
<dbReference type="SUPFAM" id="SSF52777">
    <property type="entry name" value="CoA-dependent acyltransferases"/>
    <property type="match status" value="2"/>
</dbReference>
<evidence type="ECO:0000313" key="7">
    <source>
        <dbReference type="Proteomes" id="UP000191980"/>
    </source>
</evidence>
<dbReference type="FunFam" id="3.30.300.30:FF:000010">
    <property type="entry name" value="Enterobactin synthetase component F"/>
    <property type="match status" value="1"/>
</dbReference>
<dbReference type="EMBL" id="LPUF01000001">
    <property type="protein sequence ID" value="OQK16460.1"/>
    <property type="molecule type" value="Genomic_DNA"/>
</dbReference>
<dbReference type="Pfam" id="PF07993">
    <property type="entry name" value="NAD_binding_4"/>
    <property type="match status" value="1"/>
</dbReference>
<dbReference type="Gene3D" id="3.30.559.30">
    <property type="entry name" value="Nonribosomal peptide synthetase, condensation domain"/>
    <property type="match status" value="1"/>
</dbReference>
<dbReference type="PROSITE" id="PS00012">
    <property type="entry name" value="PHOSPHOPANTETHEINE"/>
    <property type="match status" value="1"/>
</dbReference>
<dbReference type="InterPro" id="IPR036291">
    <property type="entry name" value="NAD(P)-bd_dom_sf"/>
</dbReference>
<dbReference type="STRING" id="1420851.AU255_00700"/>
<dbReference type="RefSeq" id="WP_080521085.1">
    <property type="nucleotide sequence ID" value="NZ_LPUF01000001.1"/>
</dbReference>
<dbReference type="InterPro" id="IPR001242">
    <property type="entry name" value="Condensation_dom"/>
</dbReference>
<keyword evidence="3" id="KW-0597">Phosphoprotein</keyword>
<evidence type="ECO:0000256" key="4">
    <source>
        <dbReference type="ARBA" id="ARBA00022598"/>
    </source>
</evidence>
<dbReference type="Gene3D" id="3.30.300.30">
    <property type="match status" value="1"/>
</dbReference>
<dbReference type="CDD" id="cd05930">
    <property type="entry name" value="A_NRPS"/>
    <property type="match status" value="1"/>
</dbReference>
<dbReference type="PANTHER" id="PTHR44845">
    <property type="entry name" value="CARRIER DOMAIN-CONTAINING PROTEIN"/>
    <property type="match status" value="1"/>
</dbReference>
<dbReference type="OrthoDB" id="9757559at2"/>
<dbReference type="InterPro" id="IPR023213">
    <property type="entry name" value="CAT-like_dom_sf"/>
</dbReference>
<dbReference type="InterPro" id="IPR020806">
    <property type="entry name" value="PKS_PP-bd"/>
</dbReference>
<dbReference type="FunFam" id="3.40.50.980:FF:000001">
    <property type="entry name" value="Non-ribosomal peptide synthetase"/>
    <property type="match status" value="1"/>
</dbReference>
<feature type="domain" description="Carrier" evidence="5">
    <location>
        <begin position="1014"/>
        <end position="1089"/>
    </location>
</feature>
<dbReference type="PROSITE" id="PS00455">
    <property type="entry name" value="AMP_BINDING"/>
    <property type="match status" value="1"/>
</dbReference>
<accession>A0A1V8M4G9</accession>
<dbReference type="FunFam" id="1.10.1200.10:FF:000016">
    <property type="entry name" value="Non-ribosomal peptide synthase"/>
    <property type="match status" value="1"/>
</dbReference>
<dbReference type="Gene3D" id="3.40.50.720">
    <property type="entry name" value="NAD(P)-binding Rossmann-like Domain"/>
    <property type="match status" value="1"/>
</dbReference>
<dbReference type="SUPFAM" id="SSF56801">
    <property type="entry name" value="Acetyl-CoA synthetase-like"/>
    <property type="match status" value="1"/>
</dbReference>
<dbReference type="InterPro" id="IPR045851">
    <property type="entry name" value="AMP-bd_C_sf"/>
</dbReference>
<dbReference type="PIRSF" id="PIRSF001617">
    <property type="entry name" value="Alpha-AR"/>
    <property type="match status" value="1"/>
</dbReference>
<comment type="cofactor">
    <cofactor evidence="1">
        <name>pantetheine 4'-phosphate</name>
        <dbReference type="ChEBI" id="CHEBI:47942"/>
    </cofactor>
</comment>
<dbReference type="GO" id="GO:0043041">
    <property type="term" value="P:amino acid activation for nonribosomal peptide biosynthetic process"/>
    <property type="evidence" value="ECO:0007669"/>
    <property type="project" value="UniProtKB-ARBA"/>
</dbReference>
<keyword evidence="2" id="KW-0596">Phosphopantetheine</keyword>
<dbReference type="InterPro" id="IPR009081">
    <property type="entry name" value="PP-bd_ACP"/>
</dbReference>
<dbReference type="Pfam" id="PF00668">
    <property type="entry name" value="Condensation"/>
    <property type="match status" value="1"/>
</dbReference>
<dbReference type="GO" id="GO:0016874">
    <property type="term" value="F:ligase activity"/>
    <property type="evidence" value="ECO:0007669"/>
    <property type="project" value="UniProtKB-KW"/>
</dbReference>
<evidence type="ECO:0000256" key="3">
    <source>
        <dbReference type="ARBA" id="ARBA00022553"/>
    </source>
</evidence>
<evidence type="ECO:0000313" key="6">
    <source>
        <dbReference type="EMBL" id="OQK16460.1"/>
    </source>
</evidence>
<dbReference type="SUPFAM" id="SSF51735">
    <property type="entry name" value="NAD(P)-binding Rossmann-fold domains"/>
    <property type="match status" value="1"/>
</dbReference>
<dbReference type="Pfam" id="PF13193">
    <property type="entry name" value="AMP-binding_C"/>
    <property type="match status" value="1"/>
</dbReference>
<dbReference type="PROSITE" id="PS50075">
    <property type="entry name" value="CARRIER"/>
    <property type="match status" value="1"/>
</dbReference>
<dbReference type="FunFam" id="3.40.50.12780:FF:000012">
    <property type="entry name" value="Non-ribosomal peptide synthetase"/>
    <property type="match status" value="1"/>
</dbReference>
<dbReference type="NCBIfam" id="TIGR01733">
    <property type="entry name" value="AA-adenyl-dom"/>
    <property type="match status" value="1"/>
</dbReference>
<dbReference type="GO" id="GO:0072330">
    <property type="term" value="P:monocarboxylic acid biosynthetic process"/>
    <property type="evidence" value="ECO:0007669"/>
    <property type="project" value="UniProtKB-ARBA"/>
</dbReference>
<organism evidence="6 7">
    <name type="scientific">Methyloprofundus sedimenti</name>
    <dbReference type="NCBI Taxonomy" id="1420851"/>
    <lineage>
        <taxon>Bacteria</taxon>
        <taxon>Pseudomonadati</taxon>
        <taxon>Pseudomonadota</taxon>
        <taxon>Gammaproteobacteria</taxon>
        <taxon>Methylococcales</taxon>
        <taxon>Methylococcaceae</taxon>
        <taxon>Methyloprofundus</taxon>
    </lineage>
</organism>
<dbReference type="InterPro" id="IPR025110">
    <property type="entry name" value="AMP-bd_C"/>
</dbReference>
<dbReference type="Gene3D" id="3.30.559.10">
    <property type="entry name" value="Chloramphenicol acetyltransferase-like domain"/>
    <property type="match status" value="1"/>
</dbReference>
<dbReference type="NCBIfam" id="TIGR01746">
    <property type="entry name" value="Thioester-redct"/>
    <property type="match status" value="1"/>
</dbReference>
<dbReference type="PANTHER" id="PTHR44845:SF6">
    <property type="entry name" value="BETA-ALANINE-ACTIVATING ENZYME"/>
    <property type="match status" value="1"/>
</dbReference>
<evidence type="ECO:0000256" key="1">
    <source>
        <dbReference type="ARBA" id="ARBA00001957"/>
    </source>
</evidence>
<keyword evidence="7" id="KW-1185">Reference proteome</keyword>
<dbReference type="InterPro" id="IPR006162">
    <property type="entry name" value="Ppantetheine_attach_site"/>
</dbReference>
<dbReference type="InterPro" id="IPR010071">
    <property type="entry name" value="AA_adenyl_dom"/>
</dbReference>
<dbReference type="CDD" id="cd05235">
    <property type="entry name" value="SDR_e1"/>
    <property type="match status" value="1"/>
</dbReference>
<dbReference type="InterPro" id="IPR013120">
    <property type="entry name" value="FAR_NAD-bd"/>
</dbReference>
<dbReference type="InterPro" id="IPR000873">
    <property type="entry name" value="AMP-dep_synth/lig_dom"/>
</dbReference>
<dbReference type="InterPro" id="IPR036736">
    <property type="entry name" value="ACP-like_sf"/>
</dbReference>
<dbReference type="CDD" id="cd19531">
    <property type="entry name" value="LCL_NRPS-like"/>
    <property type="match status" value="1"/>
</dbReference>
<protein>
    <recommendedName>
        <fullName evidence="5">Carrier domain-containing protein</fullName>
    </recommendedName>
</protein>
<gene>
    <name evidence="6" type="ORF">AU255_00700</name>
</gene>
<dbReference type="Pfam" id="PF00550">
    <property type="entry name" value="PP-binding"/>
    <property type="match status" value="1"/>
</dbReference>
<dbReference type="GO" id="GO:0031177">
    <property type="term" value="F:phosphopantetheine binding"/>
    <property type="evidence" value="ECO:0007669"/>
    <property type="project" value="InterPro"/>
</dbReference>
<dbReference type="Gene3D" id="2.30.38.10">
    <property type="entry name" value="Luciferase, Domain 3"/>
    <property type="match status" value="1"/>
</dbReference>
<dbReference type="Gene3D" id="1.10.1200.10">
    <property type="entry name" value="ACP-like"/>
    <property type="match status" value="1"/>
</dbReference>
<name>A0A1V8M4G9_9GAMM</name>
<dbReference type="SUPFAM" id="SSF47336">
    <property type="entry name" value="ACP-like"/>
    <property type="match status" value="1"/>
</dbReference>
<comment type="caution">
    <text evidence="6">The sequence shown here is derived from an EMBL/GenBank/DDBJ whole genome shotgun (WGS) entry which is preliminary data.</text>
</comment>
<dbReference type="Pfam" id="PF00501">
    <property type="entry name" value="AMP-binding"/>
    <property type="match status" value="1"/>
</dbReference>
<dbReference type="Proteomes" id="UP000191980">
    <property type="component" value="Unassembled WGS sequence"/>
</dbReference>
<dbReference type="Gene3D" id="3.40.50.980">
    <property type="match status" value="2"/>
</dbReference>
<evidence type="ECO:0000256" key="2">
    <source>
        <dbReference type="ARBA" id="ARBA00022450"/>
    </source>
</evidence>
<evidence type="ECO:0000259" key="5">
    <source>
        <dbReference type="PROSITE" id="PS50075"/>
    </source>
</evidence>
<dbReference type="FunFam" id="3.30.559.30:FF:000001">
    <property type="entry name" value="Non-ribosomal peptide synthetase"/>
    <property type="match status" value="1"/>
</dbReference>
<dbReference type="InterPro" id="IPR020845">
    <property type="entry name" value="AMP-binding_CS"/>
</dbReference>
<proteinExistence type="predicted"/>
<sequence>MTNALLSNKSSLSSTKQAVLEKLLKAKNQVYSEKIQSKNDSIAPLSFAQQRLWLLCQLESENSAYNIPTAIRLSGKLDYRAMEKAFNAIIKRHAILRTKFVMENEQPRQMIIPEVSVNIPVEDISGSFSESMNLFLQDIIYSEGIKAFDLKDFPLFRFRLLYLGNKTGEKEYIFLITMHHIISDGWSAAILFREFSVLYSAYCNETKSLLPDLAIQYADFASWQRKWLQGARLEKQLNYWREQLNGSPTLLKLPIDHPRPSVQNSNGKTYKFSITSNLAKNLNLYCQQKGLTLFSVLISTLNILLYRYGGQSDINIGIPVANRNRFETESLIGFFVNTLVIRSNLSGNPCLIDFLEKVNQTSIDALEHQDLPFEKLVETIQPERDLSYSPVFQVMFVLHNVPLGSLNVDGLVITPLDIDYGTTKFDLVLHATELNGWIEAAFEYNTDLFEQDTIMRLAVHYESLLKSIVESPDVSKLSELSLLLGEERSKTLHEWNDTQADYPKNKCLHHIFEERAEINPNKVAVVYKKKTIKYKKLNEDANRLANYLRSEGVKPEMQVAICIDRSLEMIVGLLGILKAGGCYVPIDPSYPKKRITHLLIDSRSILLLTKEPLLARLPKVSPKTICLDSAWGKISKYSKENLSSKMIPENSAYMIYTSGSTGKSKGVVISHRNIVNSTYARLHYYQEPIDCFLLLSSFAFDSSVAGIFWTLIQGGKLCISSDEMLADSSVLVECIVQDKVTHLLALPAFYNLLLEHATRDKIDSLGTVILAGDVCPSIMVNQHYAKFPQVELYNEYGPTETTVWCSVYQTKAFDEGISSSIGKPISNIQIYILDKCLSPVPVGVNGEIYIGGGGVARGYFEQPKQTAMQFVPNFFRGDGSRLYKTGDLARFSLGGNIEFLGRTDYQVKIRGFRIELTEIEAQLLQCQQIKDAVVMAREDQPGEKRLVAYIVCSAQVQQDAEYFRTILKKNLPTYMLPSMYIFMDELPLNPNGKLDRNALPALGSRHLLATEYIAPRSQVEQRLAQLWSDVLGVEEVGVHDDFFGLGGHSILATQLLFKIRESFSCNLPLLDLFQSPTLASQAQLLVADNVNEDSNVDSIDWKEEARLDDSIRPDSQYHPISNIKSIFLTGATGYLGVFLLKELLQQTSIDIYCLVRSSTSEQGFEKIKRSLEDYGLWDNDYASKIYPVCGDLSKAHLGIQTSQWQQLVEVIDVIYHNGALVNFIYPYSTLKPANVIGTQEVLRLACTEKIKPVHYISTVSIFKDDLNSDSEKVVEDDFPEDCSGLIGGYAQSKWVAEKIVRVAGKRGIPVCIFRPAQISGHSQTGVWNTGDFICRMIKAYVDVGYAPTEWTGFDIAPVDYVSKAIVYLSSKHESRGQTFHLNNPNSVSNRLIIDVLRAERFKLDLVSMQEWINKIDKEVDGSPEHPLYPLVFLLTKHISDSAEEAHSPHFSCKKTVIALRDSGVVCPDIDNEIVHRYIAYFIRINFLNPPLHTANDSL</sequence>